<comment type="caution">
    <text evidence="1">The sequence shown here is derived from an EMBL/GenBank/DDBJ whole genome shotgun (WGS) entry which is preliminary data.</text>
</comment>
<name>A0AA39QYY8_9LECA</name>
<protein>
    <submittedName>
        <fullName evidence="1">Uncharacterized protein</fullName>
    </submittedName>
</protein>
<keyword evidence="2" id="KW-1185">Reference proteome</keyword>
<organism evidence="1 2">
    <name type="scientific">Cladonia borealis</name>
    <dbReference type="NCBI Taxonomy" id="184061"/>
    <lineage>
        <taxon>Eukaryota</taxon>
        <taxon>Fungi</taxon>
        <taxon>Dikarya</taxon>
        <taxon>Ascomycota</taxon>
        <taxon>Pezizomycotina</taxon>
        <taxon>Lecanoromycetes</taxon>
        <taxon>OSLEUM clade</taxon>
        <taxon>Lecanoromycetidae</taxon>
        <taxon>Lecanorales</taxon>
        <taxon>Lecanorineae</taxon>
        <taxon>Cladoniaceae</taxon>
        <taxon>Cladonia</taxon>
    </lineage>
</organism>
<dbReference type="EMBL" id="JAFEKC020000012">
    <property type="protein sequence ID" value="KAK0511837.1"/>
    <property type="molecule type" value="Genomic_DNA"/>
</dbReference>
<dbReference type="Proteomes" id="UP001166286">
    <property type="component" value="Unassembled WGS sequence"/>
</dbReference>
<reference evidence="1" key="1">
    <citation type="submission" date="2023-03" db="EMBL/GenBank/DDBJ databases">
        <title>Complete genome of Cladonia borealis.</title>
        <authorList>
            <person name="Park H."/>
        </authorList>
    </citation>
    <scope>NUCLEOTIDE SEQUENCE</scope>
    <source>
        <strain evidence="1">ANT050790</strain>
    </source>
</reference>
<evidence type="ECO:0000313" key="2">
    <source>
        <dbReference type="Proteomes" id="UP001166286"/>
    </source>
</evidence>
<proteinExistence type="predicted"/>
<sequence>MASPETKRKLPYLPPEILTKIFAEASNHRDYSEFVQLWTQCRHASSVFKSEIERTLIHQHLKKPTIHVKLMPILSALVFGPAEEAREISEYEYIDLVHSSDISLPLEFHQLSPNENEITFKYQRYRWEGEEWPDFDHLSGKVMLRPHTIFMHTTLQHLPAQTEWVNRDGKVTLSLTFDWKQLFSMFIARDARTYKKFFTSPRFFVFDPPCRGRFGDETARMCTGHGGEWDMV</sequence>
<evidence type="ECO:0000313" key="1">
    <source>
        <dbReference type="EMBL" id="KAK0511837.1"/>
    </source>
</evidence>
<accession>A0AA39QYY8</accession>
<gene>
    <name evidence="1" type="ORF">JMJ35_005687</name>
</gene>
<dbReference type="AlphaFoldDB" id="A0AA39QYY8"/>